<comment type="similarity">
    <text evidence="1">Belongs to the HerA family.</text>
</comment>
<proteinExistence type="inferred from homology"/>
<dbReference type="GO" id="GO:0043139">
    <property type="term" value="F:5'-3' DNA helicase activity"/>
    <property type="evidence" value="ECO:0007669"/>
    <property type="project" value="UniProtKB-EC"/>
</dbReference>
<dbReference type="EMBL" id="AOLW01000008">
    <property type="protein sequence ID" value="EMA25067.1"/>
    <property type="molecule type" value="Genomic_DNA"/>
</dbReference>
<evidence type="ECO:0000256" key="2">
    <source>
        <dbReference type="ARBA" id="ARBA00034617"/>
    </source>
</evidence>
<feature type="region of interest" description="Disordered" evidence="5">
    <location>
        <begin position="315"/>
        <end position="354"/>
    </location>
</feature>
<evidence type="ECO:0000256" key="3">
    <source>
        <dbReference type="ARBA" id="ARBA00048954"/>
    </source>
</evidence>
<dbReference type="PANTHER" id="PTHR42957:SF1">
    <property type="entry name" value="HELICASE MJ1565-RELATED"/>
    <property type="match status" value="1"/>
</dbReference>
<dbReference type="RefSeq" id="WP_008307754.1">
    <property type="nucleotide sequence ID" value="NZ_AOLW01000008.1"/>
</dbReference>
<evidence type="ECO:0000259" key="6">
    <source>
        <dbReference type="SMART" id="SM00382"/>
    </source>
</evidence>
<accession>M0KUT9</accession>
<dbReference type="InterPro" id="IPR002789">
    <property type="entry name" value="HerA_central"/>
</dbReference>
<dbReference type="PATRIC" id="fig|1227452.3.peg.640"/>
<dbReference type="GO" id="GO:0043138">
    <property type="term" value="F:3'-5' DNA helicase activity"/>
    <property type="evidence" value="ECO:0007669"/>
    <property type="project" value="UniProtKB-EC"/>
</dbReference>
<protein>
    <recommendedName>
        <fullName evidence="6">AAA+ ATPase domain-containing protein</fullName>
    </recommendedName>
</protein>
<comment type="catalytic activity">
    <reaction evidence="3">
        <text>ATP + H2O = ADP + phosphate + H(+)</text>
        <dbReference type="Rhea" id="RHEA:13065"/>
        <dbReference type="ChEBI" id="CHEBI:15377"/>
        <dbReference type="ChEBI" id="CHEBI:15378"/>
        <dbReference type="ChEBI" id="CHEBI:30616"/>
        <dbReference type="ChEBI" id="CHEBI:43474"/>
        <dbReference type="ChEBI" id="CHEBI:456216"/>
        <dbReference type="EC" id="5.6.2.3"/>
    </reaction>
</comment>
<dbReference type="InterPro" id="IPR027417">
    <property type="entry name" value="P-loop_NTPase"/>
</dbReference>
<dbReference type="InterPro" id="IPR008571">
    <property type="entry name" value="HerA-like"/>
</dbReference>
<dbReference type="SMART" id="SM00382">
    <property type="entry name" value="AAA"/>
    <property type="match status" value="1"/>
</dbReference>
<dbReference type="PANTHER" id="PTHR42957">
    <property type="entry name" value="HELICASE MJ1565-RELATED"/>
    <property type="match status" value="1"/>
</dbReference>
<evidence type="ECO:0000313" key="7">
    <source>
        <dbReference type="EMBL" id="EMA25067.1"/>
    </source>
</evidence>
<name>M0KUT9_9EURY</name>
<comment type="catalytic activity">
    <reaction evidence="2">
        <text>Couples ATP hydrolysis with the unwinding of duplex DNA by translocating in the 3'-5' direction.</text>
        <dbReference type="EC" id="5.6.2.4"/>
    </reaction>
</comment>
<dbReference type="Proteomes" id="UP000011623">
    <property type="component" value="Unassembled WGS sequence"/>
</dbReference>
<feature type="compositionally biased region" description="Basic and acidic residues" evidence="5">
    <location>
        <begin position="315"/>
        <end position="329"/>
    </location>
</feature>
<dbReference type="SUPFAM" id="SSF52540">
    <property type="entry name" value="P-loop containing nucleoside triphosphate hydrolases"/>
    <property type="match status" value="1"/>
</dbReference>
<evidence type="ECO:0000313" key="8">
    <source>
        <dbReference type="Proteomes" id="UP000011623"/>
    </source>
</evidence>
<dbReference type="Gene3D" id="3.40.50.300">
    <property type="entry name" value="P-loop containing nucleotide triphosphate hydrolases"/>
    <property type="match status" value="2"/>
</dbReference>
<evidence type="ECO:0000256" key="1">
    <source>
        <dbReference type="ARBA" id="ARBA00007816"/>
    </source>
</evidence>
<reference evidence="7 8" key="1">
    <citation type="journal article" date="2014" name="PLoS Genet.">
        <title>Phylogenetically driven sequencing of extremely halophilic archaea reveals strategies for static and dynamic osmo-response.</title>
        <authorList>
            <person name="Becker E.A."/>
            <person name="Seitzer P.M."/>
            <person name="Tritt A."/>
            <person name="Larsen D."/>
            <person name="Krusor M."/>
            <person name="Yao A.I."/>
            <person name="Wu D."/>
            <person name="Madern D."/>
            <person name="Eisen J.A."/>
            <person name="Darling A.E."/>
            <person name="Facciotti M.T."/>
        </authorList>
    </citation>
    <scope>NUCLEOTIDE SEQUENCE [LARGE SCALE GENOMIC DNA]</scope>
    <source>
        <strain evidence="7 8">JCM 13557</strain>
    </source>
</reference>
<keyword evidence="8" id="KW-1185">Reference proteome</keyword>
<organism evidence="7 8">
    <name type="scientific">Haloarcula amylolytica JCM 13557</name>
    <dbReference type="NCBI Taxonomy" id="1227452"/>
    <lineage>
        <taxon>Archaea</taxon>
        <taxon>Methanobacteriati</taxon>
        <taxon>Methanobacteriota</taxon>
        <taxon>Stenosarchaea group</taxon>
        <taxon>Halobacteria</taxon>
        <taxon>Halobacteriales</taxon>
        <taxon>Haloarculaceae</taxon>
        <taxon>Haloarcula</taxon>
    </lineage>
</organism>
<feature type="domain" description="AAA+ ATPase" evidence="6">
    <location>
        <begin position="36"/>
        <end position="285"/>
    </location>
</feature>
<feature type="compositionally biased region" description="Basic and acidic residues" evidence="5">
    <location>
        <begin position="335"/>
        <end position="346"/>
    </location>
</feature>
<gene>
    <name evidence="7" type="ORF">C442_03232</name>
</gene>
<sequence length="354" mass="36731">MVVIGREEATGATARLGHYRARDGSRGAAVDLDVDRPHVGLVVGKRGSGKTYTLGVLAEGLLAAEGVSPVVVDPMGAFTSLSAADVSVTVVDPSVRADALDPRQWCAVLGLDPERGAGALVWRAASERSTLEGMRSWVADSDAAASTGRAAANHLALAASWDIFDAAGIETGALCSDGLTVLDVSGLDSRPAGAVLAAVATALYDGRMAGQTDRLPWLLVDEAHAFTDGVARRPLHRLVTRGRQPGVSCVLATQRPSAVPATTVSQTDLLVAHRLTSAADIDALRAARPTYLDGDLAARLPETTGDALVVDDGTESVHHVTVRERRTPHGGETPRASDLEADRNHEVSAGGPET</sequence>
<evidence type="ECO:0000256" key="5">
    <source>
        <dbReference type="SAM" id="MobiDB-lite"/>
    </source>
</evidence>
<dbReference type="AlphaFoldDB" id="M0KUT9"/>
<dbReference type="Pfam" id="PF01935">
    <property type="entry name" value="DUF87"/>
    <property type="match status" value="1"/>
</dbReference>
<dbReference type="InterPro" id="IPR003593">
    <property type="entry name" value="AAA+_ATPase"/>
</dbReference>
<comment type="catalytic activity">
    <reaction evidence="4">
        <text>ATP + H2O = ADP + phosphate + H(+)</text>
        <dbReference type="Rhea" id="RHEA:13065"/>
        <dbReference type="ChEBI" id="CHEBI:15377"/>
        <dbReference type="ChEBI" id="CHEBI:15378"/>
        <dbReference type="ChEBI" id="CHEBI:30616"/>
        <dbReference type="ChEBI" id="CHEBI:43474"/>
        <dbReference type="ChEBI" id="CHEBI:456216"/>
        <dbReference type="EC" id="5.6.2.4"/>
    </reaction>
</comment>
<comment type="caution">
    <text evidence="7">The sequence shown here is derived from an EMBL/GenBank/DDBJ whole genome shotgun (WGS) entry which is preliminary data.</text>
</comment>
<evidence type="ECO:0000256" key="4">
    <source>
        <dbReference type="ARBA" id="ARBA00048988"/>
    </source>
</evidence>